<protein>
    <submittedName>
        <fullName evidence="8">RagB/SusD family nutrient uptake outer membrane protein</fullName>
    </submittedName>
</protein>
<evidence type="ECO:0000259" key="7">
    <source>
        <dbReference type="Pfam" id="PF14322"/>
    </source>
</evidence>
<evidence type="ECO:0000256" key="4">
    <source>
        <dbReference type="ARBA" id="ARBA00023136"/>
    </source>
</evidence>
<dbReference type="SUPFAM" id="SSF48452">
    <property type="entry name" value="TPR-like"/>
    <property type="match status" value="1"/>
</dbReference>
<keyword evidence="5" id="KW-0998">Cell outer membrane</keyword>
<evidence type="ECO:0000259" key="6">
    <source>
        <dbReference type="Pfam" id="PF07980"/>
    </source>
</evidence>
<dbReference type="RefSeq" id="WP_323327561.1">
    <property type="nucleotide sequence ID" value="NZ_JAYGIL010000007.1"/>
</dbReference>
<keyword evidence="9" id="KW-1185">Reference proteome</keyword>
<keyword evidence="4" id="KW-0472">Membrane</keyword>
<accession>A0ABU5S2T6</accession>
<dbReference type="InterPro" id="IPR012944">
    <property type="entry name" value="SusD_RagB_dom"/>
</dbReference>
<feature type="domain" description="SusD-like N-terminal" evidence="7">
    <location>
        <begin position="35"/>
        <end position="219"/>
    </location>
</feature>
<evidence type="ECO:0000313" key="8">
    <source>
        <dbReference type="EMBL" id="MEA5402729.1"/>
    </source>
</evidence>
<comment type="similarity">
    <text evidence="2">Belongs to the SusD family.</text>
</comment>
<gene>
    <name evidence="8" type="ORF">VB776_07380</name>
</gene>
<evidence type="ECO:0000313" key="9">
    <source>
        <dbReference type="Proteomes" id="UP001303899"/>
    </source>
</evidence>
<dbReference type="InterPro" id="IPR033985">
    <property type="entry name" value="SusD-like_N"/>
</dbReference>
<evidence type="ECO:0000256" key="2">
    <source>
        <dbReference type="ARBA" id="ARBA00006275"/>
    </source>
</evidence>
<dbReference type="InterPro" id="IPR011990">
    <property type="entry name" value="TPR-like_helical_dom_sf"/>
</dbReference>
<name>A0ABU5S2T6_9BACT</name>
<proteinExistence type="inferred from homology"/>
<keyword evidence="3" id="KW-0732">Signal</keyword>
<dbReference type="Pfam" id="PF14322">
    <property type="entry name" value="SusD-like_3"/>
    <property type="match status" value="1"/>
</dbReference>
<comment type="caution">
    <text evidence="8">The sequence shown here is derived from an EMBL/GenBank/DDBJ whole genome shotgun (WGS) entry which is preliminary data.</text>
</comment>
<dbReference type="EMBL" id="JAYGIL010000007">
    <property type="protein sequence ID" value="MEA5402729.1"/>
    <property type="molecule type" value="Genomic_DNA"/>
</dbReference>
<evidence type="ECO:0000256" key="1">
    <source>
        <dbReference type="ARBA" id="ARBA00004442"/>
    </source>
</evidence>
<dbReference type="Pfam" id="PF07980">
    <property type="entry name" value="SusD_RagB"/>
    <property type="match status" value="1"/>
</dbReference>
<dbReference type="CDD" id="cd08977">
    <property type="entry name" value="SusD"/>
    <property type="match status" value="1"/>
</dbReference>
<feature type="domain" description="RagB/SusD" evidence="6">
    <location>
        <begin position="276"/>
        <end position="541"/>
    </location>
</feature>
<reference evidence="8 9" key="1">
    <citation type="submission" date="2023-12" db="EMBL/GenBank/DDBJ databases">
        <title>Novel species of the genus Arcicella isolated from rivers.</title>
        <authorList>
            <person name="Lu H."/>
        </authorList>
    </citation>
    <scope>NUCLEOTIDE SEQUENCE [LARGE SCALE GENOMIC DNA]</scope>
    <source>
        <strain evidence="8 9">DC2W</strain>
    </source>
</reference>
<evidence type="ECO:0000256" key="3">
    <source>
        <dbReference type="ARBA" id="ARBA00022729"/>
    </source>
</evidence>
<comment type="subcellular location">
    <subcellularLocation>
        <location evidence="1">Cell outer membrane</location>
    </subcellularLocation>
</comment>
<dbReference type="Gene3D" id="1.25.40.390">
    <property type="match status" value="1"/>
</dbReference>
<dbReference type="Proteomes" id="UP001303899">
    <property type="component" value="Unassembled WGS sequence"/>
</dbReference>
<sequence>MKKICILTVMCFLLNACTDKLELSPLDSISTQNFFKTQEDFDLAVNGLYNYMQGKGNVGRNGVYAGDLYWEVASDAAYFQFSWHTPWYDISNGNLAPTTDNVRFIWDYGYRAIGWANTILDNMDKASIDANTKKIYEGEVKFLRAITYLRMVSLYGDVPLVLKQLPVSEAKVPRDSKESVLTQVVADLDEAAQKLSLTPFNSQKGRATKQAALGMKVRVLTYAASPLFNPSGDTKKWEAAKTAASELMTIATQNPTLVGLESSYDNIFSVSNEDNKEVLFNIEYTANNSQEGGNNLLPFGPRTLPTQGGVAGGWGSSAITPEYADSYLMKDGLTAATSPLYSAANPWANRDPRFYTTYFVAGISTLPDGSIFNIDRVNSFPGGTFQAAYPMSIRKGVDPSAKNQAYDNEQAPNTIVLRYADVLLMYAEAQNEISGPDATVYAAINQIRSRAGLPNLATGLSKDAMRTAIQNERKWELGYEGVRYFDIRRWKIADAVLNNLPKGPTLNVTPAKKFVATKHYWWPLAQSTIDANPKLIQNDGY</sequence>
<organism evidence="8 9">
    <name type="scientific">Arcicella gelida</name>
    <dbReference type="NCBI Taxonomy" id="2984195"/>
    <lineage>
        <taxon>Bacteria</taxon>
        <taxon>Pseudomonadati</taxon>
        <taxon>Bacteroidota</taxon>
        <taxon>Cytophagia</taxon>
        <taxon>Cytophagales</taxon>
        <taxon>Flectobacillaceae</taxon>
        <taxon>Arcicella</taxon>
    </lineage>
</organism>
<evidence type="ECO:0000256" key="5">
    <source>
        <dbReference type="ARBA" id="ARBA00023237"/>
    </source>
</evidence>